<dbReference type="Proteomes" id="UP000193642">
    <property type="component" value="Unassembled WGS sequence"/>
</dbReference>
<proteinExistence type="predicted"/>
<sequence length="555" mass="59245">MSITFNGGSFERFLPQGQDCSLLDFVVADPTPAQLQCLTFSLPSTVTVPSNDLNQNNILVNQMTFVDTSPACGGSDLVSRLSTAYGHNVSGLRVIASFNQDINPYNVVYLMAGFDVSKPQYVLEYNNPICGVSAPKLIDNSADNRVTLSSANVDEKQTISLTDGDFQTVLSQAYGSSAKAIKSQFISYSKIQISQLLKTRAFTISYLQTNFFRRVYSLVDYDLGNNALVAGANLRDGCIDEFSLGNDAFVNSSEACGGYYPSDRFPRYFNGYNNDNLYALDEAIIYFKLFIDNGGRRAPGDTTFYYVDKSFLPIATTAQTTLSTSTVISSTFVSSLVSSTTIAVRIVTTVEYCLEYVVYLMQLDSEGKKLIVSVYSEHAAVASIVFGVEVIGGKRAVDDVGFVVVNGVGVVNKRASVATETSVSNGITSSYATSTNHVPSSFYVTTGLGTSTVSSVLTTEYSVTMDPSLASASSTSATANTPSPTYSALKTVSANNLAIKTLTSAAPTTASVLEQRVDSTTLSKTQVSTRFNVVVGGARSTLISALVVVAAAVLL</sequence>
<protein>
    <submittedName>
        <fullName evidence="1">Uncharacterized protein</fullName>
    </submittedName>
</protein>
<accession>A0A1Y2B209</accession>
<evidence type="ECO:0000313" key="2">
    <source>
        <dbReference type="Proteomes" id="UP000193642"/>
    </source>
</evidence>
<organism evidence="1 2">
    <name type="scientific">Rhizoclosmatium globosum</name>
    <dbReference type="NCBI Taxonomy" id="329046"/>
    <lineage>
        <taxon>Eukaryota</taxon>
        <taxon>Fungi</taxon>
        <taxon>Fungi incertae sedis</taxon>
        <taxon>Chytridiomycota</taxon>
        <taxon>Chytridiomycota incertae sedis</taxon>
        <taxon>Chytridiomycetes</taxon>
        <taxon>Chytridiales</taxon>
        <taxon>Chytriomycetaceae</taxon>
        <taxon>Rhizoclosmatium</taxon>
    </lineage>
</organism>
<name>A0A1Y2B209_9FUNG</name>
<evidence type="ECO:0000313" key="1">
    <source>
        <dbReference type="EMBL" id="ORY28115.1"/>
    </source>
</evidence>
<dbReference type="OrthoDB" id="10376797at2759"/>
<keyword evidence="2" id="KW-1185">Reference proteome</keyword>
<dbReference type="AlphaFoldDB" id="A0A1Y2B209"/>
<reference evidence="1 2" key="1">
    <citation type="submission" date="2016-07" db="EMBL/GenBank/DDBJ databases">
        <title>Pervasive Adenine N6-methylation of Active Genes in Fungi.</title>
        <authorList>
            <consortium name="DOE Joint Genome Institute"/>
            <person name="Mondo S.J."/>
            <person name="Dannebaum R.O."/>
            <person name="Kuo R.C."/>
            <person name="Labutti K."/>
            <person name="Haridas S."/>
            <person name="Kuo A."/>
            <person name="Salamov A."/>
            <person name="Ahrendt S.R."/>
            <person name="Lipzen A."/>
            <person name="Sullivan W."/>
            <person name="Andreopoulos W.B."/>
            <person name="Clum A."/>
            <person name="Lindquist E."/>
            <person name="Daum C."/>
            <person name="Ramamoorthy G.K."/>
            <person name="Gryganskyi A."/>
            <person name="Culley D."/>
            <person name="Magnuson J.K."/>
            <person name="James T.Y."/>
            <person name="O'Malley M.A."/>
            <person name="Stajich J.E."/>
            <person name="Spatafora J.W."/>
            <person name="Visel A."/>
            <person name="Grigoriev I.V."/>
        </authorList>
    </citation>
    <scope>NUCLEOTIDE SEQUENCE [LARGE SCALE GENOMIC DNA]</scope>
    <source>
        <strain evidence="1 2">JEL800</strain>
    </source>
</reference>
<dbReference type="EMBL" id="MCGO01000097">
    <property type="protein sequence ID" value="ORY28115.1"/>
    <property type="molecule type" value="Genomic_DNA"/>
</dbReference>
<gene>
    <name evidence="1" type="ORF">BCR33DRAFT_745805</name>
</gene>
<comment type="caution">
    <text evidence="1">The sequence shown here is derived from an EMBL/GenBank/DDBJ whole genome shotgun (WGS) entry which is preliminary data.</text>
</comment>